<protein>
    <submittedName>
        <fullName evidence="1">Uncharacterized protein</fullName>
    </submittedName>
</protein>
<proteinExistence type="predicted"/>
<dbReference type="EMBL" id="CADEBC010000479">
    <property type="protein sequence ID" value="CAB3233231.1"/>
    <property type="molecule type" value="Genomic_DNA"/>
</dbReference>
<organism evidence="1 2">
    <name type="scientific">Arctia plantaginis</name>
    <name type="common">Wood tiger moth</name>
    <name type="synonym">Phalaena plantaginis</name>
    <dbReference type="NCBI Taxonomy" id="874455"/>
    <lineage>
        <taxon>Eukaryota</taxon>
        <taxon>Metazoa</taxon>
        <taxon>Ecdysozoa</taxon>
        <taxon>Arthropoda</taxon>
        <taxon>Hexapoda</taxon>
        <taxon>Insecta</taxon>
        <taxon>Pterygota</taxon>
        <taxon>Neoptera</taxon>
        <taxon>Endopterygota</taxon>
        <taxon>Lepidoptera</taxon>
        <taxon>Glossata</taxon>
        <taxon>Ditrysia</taxon>
        <taxon>Noctuoidea</taxon>
        <taxon>Erebidae</taxon>
        <taxon>Arctiinae</taxon>
        <taxon>Arctia</taxon>
    </lineage>
</organism>
<evidence type="ECO:0000313" key="2">
    <source>
        <dbReference type="Proteomes" id="UP000494106"/>
    </source>
</evidence>
<dbReference type="Proteomes" id="UP000494106">
    <property type="component" value="Unassembled WGS sequence"/>
</dbReference>
<dbReference type="AlphaFoldDB" id="A0A8S0ZKI9"/>
<accession>A0A8S0ZKI9</accession>
<keyword evidence="2" id="KW-1185">Reference proteome</keyword>
<reference evidence="1 2" key="1">
    <citation type="submission" date="2020-04" db="EMBL/GenBank/DDBJ databases">
        <authorList>
            <person name="Wallbank WR R."/>
            <person name="Pardo Diaz C."/>
            <person name="Kozak K."/>
            <person name="Martin S."/>
            <person name="Jiggins C."/>
            <person name="Moest M."/>
            <person name="Warren A I."/>
            <person name="Byers J.R.P. K."/>
            <person name="Montejo-Kovacevich G."/>
            <person name="Yen C E."/>
        </authorList>
    </citation>
    <scope>NUCLEOTIDE SEQUENCE [LARGE SCALE GENOMIC DNA]</scope>
</reference>
<sequence>MEGNLNQIVETPPQLSRKPLVQKSSWECNRKKISRYSPKAPPDIRIPCQHFSKAYRCTSLAKNDIIKFNNAFYKSTKKIDQDNFILQHIKTSPIQRRGPKSGTATYANRFSNIWHLSCARKHKTLGYTIIVIPTKHVASPCDHSVFCDTLPNRHACVRVFLASSFVNGEDMAQKQ</sequence>
<name>A0A8S0ZKI9_ARCPL</name>
<evidence type="ECO:0000313" key="1">
    <source>
        <dbReference type="EMBL" id="CAB3233231.1"/>
    </source>
</evidence>
<gene>
    <name evidence="1" type="ORF">APLA_LOCUS5114</name>
</gene>
<dbReference type="OrthoDB" id="7049272at2759"/>
<comment type="caution">
    <text evidence="1">The sequence shown here is derived from an EMBL/GenBank/DDBJ whole genome shotgun (WGS) entry which is preliminary data.</text>
</comment>